<dbReference type="EMBL" id="JACAPU010000011">
    <property type="protein sequence ID" value="NWB46327.1"/>
    <property type="molecule type" value="Genomic_DNA"/>
</dbReference>
<evidence type="ECO:0000256" key="1">
    <source>
        <dbReference type="SAM" id="MobiDB-lite"/>
    </source>
</evidence>
<evidence type="ECO:0000313" key="3">
    <source>
        <dbReference type="EMBL" id="NWB46327.1"/>
    </source>
</evidence>
<reference evidence="3 4" key="1">
    <citation type="submission" date="2020-04" db="EMBL/GenBank/DDBJ databases">
        <title>Molecular characterization of pseudomonads from Agaricus bisporus reveal novel blotch 2 pathogens in Western Europe.</title>
        <authorList>
            <person name="Taparia T."/>
            <person name="Krijger M."/>
            <person name="Haynes E."/>
            <person name="Elpinstone J.G."/>
            <person name="Noble R."/>
            <person name="Van Der Wolf J."/>
        </authorList>
    </citation>
    <scope>NUCLEOTIDE SEQUENCE [LARGE SCALE GENOMIC DNA]</scope>
    <source>
        <strain evidence="3 4">F1001</strain>
    </source>
</reference>
<name>A0A7Y7WBK7_9PSED</name>
<dbReference type="RefSeq" id="WP_177143693.1">
    <property type="nucleotide sequence ID" value="NZ_JACAPU010000011.1"/>
</dbReference>
<sequence>MKLPSRLLTSLGLVIAGVNLITTAQAATWTYDVTNSGLLNTNITDTNNSHLSVGGGTTTDFIHIAILNSASGATTALQSLYTSSAGEPGACTAEAVSNGSATTAVIVGSCEDGRSVKQGVKWLASNPAAAPQQQLPLPILAGLRLVADVQTVVTAVNLAGVVTGVSVSPTGELTPVVWTSAGAANSLLPPLLGSVTNCSVADINDAATPSIIGNCPAGAGGFGTNQAVLWANASSGYSTLSVPSGASYCVASEINLSGQILGTCYYLGSGSGTPDTYKTVQWAAGGGSAPTVMSTINGSTSLRNSGVAMNASGQIAGNRLKSEGFVTGFIWDTSTGTNGTSIPLLPGSSKATAKAISDNGIVVGCGEVAGTSEAFAYHSSGGTLVAITPLASGGNDCANTISPNGANAAGISESSSVSEENDGVVINGP</sequence>
<gene>
    <name evidence="3" type="ORF">HX829_07460</name>
</gene>
<evidence type="ECO:0000256" key="2">
    <source>
        <dbReference type="SAM" id="SignalP"/>
    </source>
</evidence>
<organism evidence="3 4">
    <name type="scientific">Pseudomonas gingeri</name>
    <dbReference type="NCBI Taxonomy" id="117681"/>
    <lineage>
        <taxon>Bacteria</taxon>
        <taxon>Pseudomonadati</taxon>
        <taxon>Pseudomonadota</taxon>
        <taxon>Gammaproteobacteria</taxon>
        <taxon>Pseudomonadales</taxon>
        <taxon>Pseudomonadaceae</taxon>
        <taxon>Pseudomonas</taxon>
    </lineage>
</organism>
<evidence type="ECO:0000313" key="4">
    <source>
        <dbReference type="Proteomes" id="UP000582981"/>
    </source>
</evidence>
<dbReference type="AlphaFoldDB" id="A0A7Y7WBK7"/>
<feature type="signal peptide" evidence="2">
    <location>
        <begin position="1"/>
        <end position="26"/>
    </location>
</feature>
<keyword evidence="2" id="KW-0732">Signal</keyword>
<comment type="caution">
    <text evidence="3">The sequence shown here is derived from an EMBL/GenBank/DDBJ whole genome shotgun (WGS) entry which is preliminary data.</text>
</comment>
<protein>
    <submittedName>
        <fullName evidence="3">HAF family protein</fullName>
    </submittedName>
</protein>
<dbReference type="Proteomes" id="UP000582981">
    <property type="component" value="Unassembled WGS sequence"/>
</dbReference>
<accession>A0A7Y7WBK7</accession>
<proteinExistence type="predicted"/>
<feature type="chain" id="PRO_5031267776" evidence="2">
    <location>
        <begin position="27"/>
        <end position="429"/>
    </location>
</feature>
<feature type="region of interest" description="Disordered" evidence="1">
    <location>
        <begin position="408"/>
        <end position="429"/>
    </location>
</feature>